<feature type="transmembrane region" description="Helical" evidence="7">
    <location>
        <begin position="123"/>
        <end position="144"/>
    </location>
</feature>
<feature type="domain" description="Rhodopsin" evidence="8">
    <location>
        <begin position="140"/>
        <end position="382"/>
    </location>
</feature>
<feature type="transmembrane region" description="Helical" evidence="7">
    <location>
        <begin position="156"/>
        <end position="177"/>
    </location>
</feature>
<dbReference type="PANTHER" id="PTHR33048:SF167">
    <property type="entry name" value="INTEGRAL MEMBRANE PROTEIN"/>
    <property type="match status" value="1"/>
</dbReference>
<dbReference type="InterPro" id="IPR049326">
    <property type="entry name" value="Rhodopsin_dom_fungi"/>
</dbReference>
<keyword evidence="4 7" id="KW-0472">Membrane</keyword>
<sequence length="493" mass="54108">MGYVVVSESELVRCGRAVGETGLLSFVVASCVLYLVRLPSCATHLGACELLFPILPFFFSFQYAPLPFLTLNPLSSSLVGQWNARGSSYVEDLGDESHTTNMSIGSSGNVDPVRAAETRAPQILIVSTVISVIAFIFVCLRSYTRFFIVRSYGPQDALMVTSVLTSLLGGTVTLYLQAPLGLGKHYDTIEGPDLVKFMRLSFVQTIVPLIGGIAFLKISIALELRKLRSNAWAWYEYLLWAMIVFVTLYSIEAWLTIFLFCKPLPRYWDTNVQGTCYSLTLFAKFGLANTAFNIFTDVAFATLPVPIIWTLKMPLKTRLYLIGVLSLGYVAVVIGILKAVAQINFVSNKDSTFTYEIQFWGLLQLNLGIIAACAPALKPLLRNILNLKSLTPGYGYTNSASRRLRSGKRTGLSNKANGYIRQTSNTGGPEAFELKSVNDNHTFYIATAEGRNDSDSSGPGGTGTRRENSSDSIVHPDANGKNIVRTTEVSVTY</sequence>
<evidence type="ECO:0000256" key="3">
    <source>
        <dbReference type="ARBA" id="ARBA00022989"/>
    </source>
</evidence>
<comment type="similarity">
    <text evidence="5">Belongs to the SAT4 family.</text>
</comment>
<dbReference type="Pfam" id="PF20684">
    <property type="entry name" value="Fung_rhodopsin"/>
    <property type="match status" value="1"/>
</dbReference>
<evidence type="ECO:0000259" key="8">
    <source>
        <dbReference type="Pfam" id="PF20684"/>
    </source>
</evidence>
<feature type="transmembrane region" description="Helical" evidence="7">
    <location>
        <begin position="357"/>
        <end position="377"/>
    </location>
</feature>
<proteinExistence type="inferred from homology"/>
<evidence type="ECO:0000256" key="5">
    <source>
        <dbReference type="ARBA" id="ARBA00038359"/>
    </source>
</evidence>
<reference evidence="9" key="1">
    <citation type="submission" date="2015-01" db="EMBL/GenBank/DDBJ databases">
        <authorList>
            <person name="Durling Mikael"/>
        </authorList>
    </citation>
    <scope>NUCLEOTIDE SEQUENCE</scope>
</reference>
<protein>
    <recommendedName>
        <fullName evidence="8">Rhodopsin domain-containing protein</fullName>
    </recommendedName>
</protein>
<dbReference type="InterPro" id="IPR052337">
    <property type="entry name" value="SAT4-like"/>
</dbReference>
<dbReference type="EMBL" id="CDPU01000022">
    <property type="protein sequence ID" value="CEO51248.1"/>
    <property type="molecule type" value="Genomic_DNA"/>
</dbReference>
<feature type="transmembrane region" description="Helical" evidence="7">
    <location>
        <begin position="291"/>
        <end position="311"/>
    </location>
</feature>
<evidence type="ECO:0000256" key="4">
    <source>
        <dbReference type="ARBA" id="ARBA00023136"/>
    </source>
</evidence>
<feature type="transmembrane region" description="Helical" evidence="7">
    <location>
        <begin position="197"/>
        <end position="216"/>
    </location>
</feature>
<feature type="transmembrane region" description="Helical" evidence="7">
    <location>
        <begin position="48"/>
        <end position="66"/>
    </location>
</feature>
<feature type="compositionally biased region" description="Polar residues" evidence="6">
    <location>
        <begin position="484"/>
        <end position="493"/>
    </location>
</feature>
<evidence type="ECO:0000256" key="2">
    <source>
        <dbReference type="ARBA" id="ARBA00022692"/>
    </source>
</evidence>
<evidence type="ECO:0000256" key="7">
    <source>
        <dbReference type="SAM" id="Phobius"/>
    </source>
</evidence>
<evidence type="ECO:0000256" key="6">
    <source>
        <dbReference type="SAM" id="MobiDB-lite"/>
    </source>
</evidence>
<feature type="transmembrane region" description="Helical" evidence="7">
    <location>
        <begin position="318"/>
        <end position="337"/>
    </location>
</feature>
<keyword evidence="2 7" id="KW-0812">Transmembrane</keyword>
<feature type="region of interest" description="Disordered" evidence="6">
    <location>
        <begin position="447"/>
        <end position="493"/>
    </location>
</feature>
<dbReference type="AlphaFoldDB" id="A0A0B7K1J7"/>
<keyword evidence="3 7" id="KW-1133">Transmembrane helix</keyword>
<name>A0A0B7K1J7_BIOOC</name>
<dbReference type="PANTHER" id="PTHR33048">
    <property type="entry name" value="PTH11-LIKE INTEGRAL MEMBRANE PROTEIN (AFU_ORTHOLOGUE AFUA_5G11245)"/>
    <property type="match status" value="1"/>
</dbReference>
<accession>A0A0B7K1J7</accession>
<gene>
    <name evidence="9" type="ORF">BN869_000007306_1</name>
</gene>
<feature type="transmembrane region" description="Helical" evidence="7">
    <location>
        <begin position="17"/>
        <end position="36"/>
    </location>
</feature>
<organism evidence="9">
    <name type="scientific">Bionectria ochroleuca</name>
    <name type="common">Gliocladium roseum</name>
    <dbReference type="NCBI Taxonomy" id="29856"/>
    <lineage>
        <taxon>Eukaryota</taxon>
        <taxon>Fungi</taxon>
        <taxon>Dikarya</taxon>
        <taxon>Ascomycota</taxon>
        <taxon>Pezizomycotina</taxon>
        <taxon>Sordariomycetes</taxon>
        <taxon>Hypocreomycetidae</taxon>
        <taxon>Hypocreales</taxon>
        <taxon>Bionectriaceae</taxon>
        <taxon>Clonostachys</taxon>
    </lineage>
</organism>
<feature type="transmembrane region" description="Helical" evidence="7">
    <location>
        <begin position="237"/>
        <end position="260"/>
    </location>
</feature>
<evidence type="ECO:0000256" key="1">
    <source>
        <dbReference type="ARBA" id="ARBA00004141"/>
    </source>
</evidence>
<dbReference type="GO" id="GO:0016020">
    <property type="term" value="C:membrane"/>
    <property type="evidence" value="ECO:0007669"/>
    <property type="project" value="UniProtKB-SubCell"/>
</dbReference>
<comment type="subcellular location">
    <subcellularLocation>
        <location evidence="1">Membrane</location>
        <topology evidence="1">Multi-pass membrane protein</topology>
    </subcellularLocation>
</comment>
<evidence type="ECO:0000313" key="9">
    <source>
        <dbReference type="EMBL" id="CEO51248.1"/>
    </source>
</evidence>